<comment type="caution">
    <text evidence="5">The sequence shown here is derived from an EMBL/GenBank/DDBJ whole genome shotgun (WGS) entry which is preliminary data.</text>
</comment>
<proteinExistence type="inferred from homology"/>
<dbReference type="Pfam" id="PF25876">
    <property type="entry name" value="HH_MFP_RND"/>
    <property type="match status" value="1"/>
</dbReference>
<evidence type="ECO:0000313" key="6">
    <source>
        <dbReference type="Proteomes" id="UP000537141"/>
    </source>
</evidence>
<organism evidence="5 6">
    <name type="scientific">Thalassotalea piscium</name>
    <dbReference type="NCBI Taxonomy" id="1230533"/>
    <lineage>
        <taxon>Bacteria</taxon>
        <taxon>Pseudomonadati</taxon>
        <taxon>Pseudomonadota</taxon>
        <taxon>Gammaproteobacteria</taxon>
        <taxon>Alteromonadales</taxon>
        <taxon>Colwelliaceae</taxon>
        <taxon>Thalassotalea</taxon>
    </lineage>
</organism>
<dbReference type="GO" id="GO:0015562">
    <property type="term" value="F:efflux transmembrane transporter activity"/>
    <property type="evidence" value="ECO:0007669"/>
    <property type="project" value="TreeGrafter"/>
</dbReference>
<dbReference type="PANTHER" id="PTHR30469">
    <property type="entry name" value="MULTIDRUG RESISTANCE PROTEIN MDTA"/>
    <property type="match status" value="1"/>
</dbReference>
<feature type="domain" description="Multidrug resistance protein MdtA-like alpha-helical hairpin" evidence="2">
    <location>
        <begin position="99"/>
        <end position="167"/>
    </location>
</feature>
<dbReference type="NCBIfam" id="TIGR01730">
    <property type="entry name" value="RND_mfp"/>
    <property type="match status" value="1"/>
</dbReference>
<keyword evidence="6" id="KW-1185">Reference proteome</keyword>
<reference evidence="5 6" key="1">
    <citation type="submission" date="2020-08" db="EMBL/GenBank/DDBJ databases">
        <title>Genomic Encyclopedia of Type Strains, Phase IV (KMG-IV): sequencing the most valuable type-strain genomes for metagenomic binning, comparative biology and taxonomic classification.</title>
        <authorList>
            <person name="Goeker M."/>
        </authorList>
    </citation>
    <scope>NUCLEOTIDE SEQUENCE [LARGE SCALE GENOMIC DNA]</scope>
    <source>
        <strain evidence="5 6">DSM 26287</strain>
    </source>
</reference>
<feature type="domain" description="Multidrug resistance protein MdtA-like barrel-sandwich hybrid" evidence="3">
    <location>
        <begin position="61"/>
        <end position="195"/>
    </location>
</feature>
<protein>
    <submittedName>
        <fullName evidence="5">RND family efflux transporter MFP subunit</fullName>
    </submittedName>
</protein>
<sequence length="360" mass="38858">MTKFIPYISLTILSGVICIYSSFAVAQQSRAANVNVAQVIQTTLSPVAWVSGTVVSRNNSAIASEVSGRLKSLADLGDIVTQGQVIATINDTSLKLIIDEAKANLANSEAQLTFETTEIERKKSLVKRKLISQTELDQSLSNFSVAQANVDVAKSKLAQAEKNLSYSQLKAPFSGIVTQRLSNEGEYISSGTAIIRLVQTDNIEASVFAPLTSYLFVKARESMTIRSALGQTQVPIKAIIPVADNRSHLMEVRLDLSAVQWPIGLNIQAAVANGERKTTLAIPRDAVVLRRNSTTVFRISNENIAEQVQVQLGLSEGELIEVLGNINEGDKVVIRGAERLQPGQSVVIKENNQALVSGKS</sequence>
<dbReference type="SUPFAM" id="SSF111369">
    <property type="entry name" value="HlyD-like secretion proteins"/>
    <property type="match status" value="1"/>
</dbReference>
<evidence type="ECO:0000259" key="4">
    <source>
        <dbReference type="Pfam" id="PF25989"/>
    </source>
</evidence>
<dbReference type="Pfam" id="PF25989">
    <property type="entry name" value="YknX_C"/>
    <property type="match status" value="1"/>
</dbReference>
<dbReference type="Proteomes" id="UP000537141">
    <property type="component" value="Unassembled WGS sequence"/>
</dbReference>
<dbReference type="RefSeq" id="WP_184425525.1">
    <property type="nucleotide sequence ID" value="NZ_AP027362.1"/>
</dbReference>
<dbReference type="InterPro" id="IPR058624">
    <property type="entry name" value="MdtA-like_HH"/>
</dbReference>
<gene>
    <name evidence="5" type="ORF">HNQ55_002956</name>
</gene>
<dbReference type="Pfam" id="PF25917">
    <property type="entry name" value="BSH_RND"/>
    <property type="match status" value="1"/>
</dbReference>
<dbReference type="EMBL" id="JACHHU010000029">
    <property type="protein sequence ID" value="MBB6544423.1"/>
    <property type="molecule type" value="Genomic_DNA"/>
</dbReference>
<dbReference type="InterPro" id="IPR058625">
    <property type="entry name" value="MdtA-like_BSH"/>
</dbReference>
<dbReference type="Gene3D" id="2.40.420.20">
    <property type="match status" value="1"/>
</dbReference>
<dbReference type="Gene3D" id="2.40.50.100">
    <property type="match status" value="1"/>
</dbReference>
<feature type="domain" description="YknX-like C-terminal permuted SH3-like" evidence="4">
    <location>
        <begin position="280"/>
        <end position="347"/>
    </location>
</feature>
<dbReference type="GO" id="GO:1990281">
    <property type="term" value="C:efflux pump complex"/>
    <property type="evidence" value="ECO:0007669"/>
    <property type="project" value="TreeGrafter"/>
</dbReference>
<accession>A0A7X0TUP4</accession>
<evidence type="ECO:0000259" key="2">
    <source>
        <dbReference type="Pfam" id="PF25876"/>
    </source>
</evidence>
<dbReference type="Gene3D" id="1.10.287.470">
    <property type="entry name" value="Helix hairpin bin"/>
    <property type="match status" value="1"/>
</dbReference>
<evidence type="ECO:0000256" key="1">
    <source>
        <dbReference type="ARBA" id="ARBA00009477"/>
    </source>
</evidence>
<dbReference type="InterPro" id="IPR058637">
    <property type="entry name" value="YknX-like_C"/>
</dbReference>
<dbReference type="Gene3D" id="2.40.30.170">
    <property type="match status" value="1"/>
</dbReference>
<dbReference type="InterPro" id="IPR006143">
    <property type="entry name" value="RND_pump_MFP"/>
</dbReference>
<comment type="similarity">
    <text evidence="1">Belongs to the membrane fusion protein (MFP) (TC 8.A.1) family.</text>
</comment>
<evidence type="ECO:0000313" key="5">
    <source>
        <dbReference type="EMBL" id="MBB6544423.1"/>
    </source>
</evidence>
<evidence type="ECO:0000259" key="3">
    <source>
        <dbReference type="Pfam" id="PF25917"/>
    </source>
</evidence>
<name>A0A7X0TUP4_9GAMM</name>
<dbReference type="PANTHER" id="PTHR30469:SF33">
    <property type="entry name" value="SLR1207 PROTEIN"/>
    <property type="match status" value="1"/>
</dbReference>
<dbReference type="AlphaFoldDB" id="A0A7X0TUP4"/>